<name>A0A1G8T0H1_9GAMM</name>
<gene>
    <name evidence="1" type="ORF">SAMN04488540_10771</name>
</gene>
<evidence type="ECO:0008006" key="3">
    <source>
        <dbReference type="Google" id="ProtNLM"/>
    </source>
</evidence>
<dbReference type="Proteomes" id="UP000199527">
    <property type="component" value="Unassembled WGS sequence"/>
</dbReference>
<proteinExistence type="predicted"/>
<keyword evidence="2" id="KW-1185">Reference proteome</keyword>
<reference evidence="2" key="1">
    <citation type="submission" date="2016-10" db="EMBL/GenBank/DDBJ databases">
        <authorList>
            <person name="Varghese N."/>
            <person name="Submissions S."/>
        </authorList>
    </citation>
    <scope>NUCLEOTIDE SEQUENCE [LARGE SCALE GENOMIC DNA]</scope>
    <source>
        <strain evidence="2">DSM 23317</strain>
    </source>
</reference>
<organism evidence="1 2">
    <name type="scientific">Ferrimonas sediminum</name>
    <dbReference type="NCBI Taxonomy" id="718193"/>
    <lineage>
        <taxon>Bacteria</taxon>
        <taxon>Pseudomonadati</taxon>
        <taxon>Pseudomonadota</taxon>
        <taxon>Gammaproteobacteria</taxon>
        <taxon>Alteromonadales</taxon>
        <taxon>Ferrimonadaceae</taxon>
        <taxon>Ferrimonas</taxon>
    </lineage>
</organism>
<evidence type="ECO:0000313" key="1">
    <source>
        <dbReference type="EMBL" id="SDJ35049.1"/>
    </source>
</evidence>
<evidence type="ECO:0000313" key="2">
    <source>
        <dbReference type="Proteomes" id="UP000199527"/>
    </source>
</evidence>
<dbReference type="RefSeq" id="WP_090365152.1">
    <property type="nucleotide sequence ID" value="NZ_FNEM01000007.1"/>
</dbReference>
<dbReference type="EMBL" id="FNEM01000007">
    <property type="protein sequence ID" value="SDJ35049.1"/>
    <property type="molecule type" value="Genomic_DNA"/>
</dbReference>
<sequence length="152" mass="16651">MKTPWTIGGGGLLLALALLWPGVGLCGDYVLITLNDAMPVISESKAKMLYLGKLRSIDAFGKVDLVDWPEGSPEKQTFYKSFLNKSIPQINSRRARLAFSGKGQPPDAIREASAEAILQWLSENPRGIAYVERQQVPQGARIILDIEQGVGR</sequence>
<protein>
    <recommendedName>
        <fullName evidence="3">Phosphate ABC transporter substrate-binding protein</fullName>
    </recommendedName>
</protein>
<dbReference type="AlphaFoldDB" id="A0A1G8T0H1"/>
<dbReference type="OrthoDB" id="5368544at2"/>
<accession>A0A1G8T0H1</accession>